<evidence type="ECO:0000256" key="5">
    <source>
        <dbReference type="ARBA" id="ARBA00023136"/>
    </source>
</evidence>
<protein>
    <submittedName>
        <fullName evidence="7">Uncharacterized protein</fullName>
    </submittedName>
</protein>
<evidence type="ECO:0000256" key="3">
    <source>
        <dbReference type="ARBA" id="ARBA00022692"/>
    </source>
</evidence>
<evidence type="ECO:0000313" key="7">
    <source>
        <dbReference type="EMBL" id="EFJ00907.1"/>
    </source>
</evidence>
<dbReference type="Gene3D" id="6.10.110.10">
    <property type="match status" value="1"/>
</dbReference>
<dbReference type="EMBL" id="GL377303">
    <property type="protein sequence ID" value="EFJ00907.1"/>
    <property type="molecule type" value="Genomic_DNA"/>
</dbReference>
<dbReference type="InParanoid" id="D8PVS0"/>
<comment type="similarity">
    <text evidence="2">Belongs to the IFI6/IFI27 family.</text>
</comment>
<accession>D8PVS0</accession>
<feature type="transmembrane region" description="Helical" evidence="6">
    <location>
        <begin position="73"/>
        <end position="90"/>
    </location>
</feature>
<proteinExistence type="inferred from homology"/>
<organism evidence="8">
    <name type="scientific">Schizophyllum commune (strain H4-8 / FGSC 9210)</name>
    <name type="common">Split gill fungus</name>
    <dbReference type="NCBI Taxonomy" id="578458"/>
    <lineage>
        <taxon>Eukaryota</taxon>
        <taxon>Fungi</taxon>
        <taxon>Dikarya</taxon>
        <taxon>Basidiomycota</taxon>
        <taxon>Agaricomycotina</taxon>
        <taxon>Agaricomycetes</taxon>
        <taxon>Agaricomycetidae</taxon>
        <taxon>Agaricales</taxon>
        <taxon>Schizophyllaceae</taxon>
        <taxon>Schizophyllum</taxon>
    </lineage>
</organism>
<evidence type="ECO:0000256" key="2">
    <source>
        <dbReference type="ARBA" id="ARBA00007262"/>
    </source>
</evidence>
<reference evidence="7 8" key="1">
    <citation type="journal article" date="2010" name="Nat. Biotechnol.">
        <title>Genome sequence of the model mushroom Schizophyllum commune.</title>
        <authorList>
            <person name="Ohm R.A."/>
            <person name="de Jong J.F."/>
            <person name="Lugones L.G."/>
            <person name="Aerts A."/>
            <person name="Kothe E."/>
            <person name="Stajich J.E."/>
            <person name="de Vries R.P."/>
            <person name="Record E."/>
            <person name="Levasseur A."/>
            <person name="Baker S.E."/>
            <person name="Bartholomew K.A."/>
            <person name="Coutinho P.M."/>
            <person name="Erdmann S."/>
            <person name="Fowler T.J."/>
            <person name="Gathman A.C."/>
            <person name="Lombard V."/>
            <person name="Henrissat B."/>
            <person name="Knabe N."/>
            <person name="Kuees U."/>
            <person name="Lilly W.W."/>
            <person name="Lindquist E."/>
            <person name="Lucas S."/>
            <person name="Magnuson J.K."/>
            <person name="Piumi F."/>
            <person name="Raudaskoski M."/>
            <person name="Salamov A."/>
            <person name="Schmutz J."/>
            <person name="Schwarze F.W.M.R."/>
            <person name="vanKuyk P.A."/>
            <person name="Horton J.S."/>
            <person name="Grigoriev I.V."/>
            <person name="Woesten H.A.B."/>
        </authorList>
    </citation>
    <scope>NUCLEOTIDE SEQUENCE [LARGE SCALE GENOMIC DNA]</scope>
    <source>
        <strain evidence="8">H4-8 / FGSC 9210</strain>
    </source>
</reference>
<dbReference type="Proteomes" id="UP000007431">
    <property type="component" value="Unassembled WGS sequence"/>
</dbReference>
<dbReference type="GO" id="GO:0016020">
    <property type="term" value="C:membrane"/>
    <property type="evidence" value="ECO:0007669"/>
    <property type="project" value="UniProtKB-SubCell"/>
</dbReference>
<dbReference type="GeneID" id="9595518"/>
<dbReference type="RefSeq" id="XP_003035809.1">
    <property type="nucleotide sequence ID" value="XM_003035763.1"/>
</dbReference>
<evidence type="ECO:0000313" key="8">
    <source>
        <dbReference type="Proteomes" id="UP000007431"/>
    </source>
</evidence>
<gene>
    <name evidence="7" type="ORF">SCHCODRAFT_84433</name>
</gene>
<dbReference type="KEGG" id="scm:SCHCO_01168136"/>
<dbReference type="InterPro" id="IPR009311">
    <property type="entry name" value="IFI6/IFI27-like"/>
</dbReference>
<dbReference type="OMA" id="TNCREAY"/>
<sequence length="217" mass="21730">MDGQVAHDDSPNVIITEPRAATEARLASLRTQLTNQAGKLLNPHLANVLVRVIFEAIAAALKATLWVGKNPTVWIAIGGGALTAILMPILGPAMLGVIGFGSAGIVAGSLAALIQASIGNVAAGSVFAALQAAGATGTIPAAGVHIAGVVGTAATGGGKMAYDFAKAHELDKKAQVAGLVACNVGKKAYDIGAGTACNVGASVVQGWYAMWNRPKNE</sequence>
<name>D8PVS0_SCHCM</name>
<feature type="transmembrane region" description="Helical" evidence="6">
    <location>
        <begin position="97"/>
        <end position="118"/>
    </location>
</feature>
<evidence type="ECO:0000256" key="6">
    <source>
        <dbReference type="SAM" id="Phobius"/>
    </source>
</evidence>
<dbReference type="PANTHER" id="PTHR16932">
    <property type="entry name" value="INTERFERON ALPHA-INDUCIBLE PROTEIN 27"/>
    <property type="match status" value="1"/>
</dbReference>
<dbReference type="eggNOG" id="ENOG502SCCP">
    <property type="taxonomic scope" value="Eukaryota"/>
</dbReference>
<dbReference type="VEuPathDB" id="FungiDB:SCHCODRAFT_01168136"/>
<dbReference type="Pfam" id="PF06140">
    <property type="entry name" value="Ifi-6-16"/>
    <property type="match status" value="1"/>
</dbReference>
<keyword evidence="4 6" id="KW-1133">Transmembrane helix</keyword>
<dbReference type="OrthoDB" id="440424at2759"/>
<keyword evidence="3 6" id="KW-0812">Transmembrane</keyword>
<evidence type="ECO:0000256" key="4">
    <source>
        <dbReference type="ARBA" id="ARBA00022989"/>
    </source>
</evidence>
<keyword evidence="5 6" id="KW-0472">Membrane</keyword>
<dbReference type="AlphaFoldDB" id="D8PVS0"/>
<evidence type="ECO:0000256" key="1">
    <source>
        <dbReference type="ARBA" id="ARBA00004141"/>
    </source>
</evidence>
<comment type="subcellular location">
    <subcellularLocation>
        <location evidence="1">Membrane</location>
        <topology evidence="1">Multi-pass membrane protein</topology>
    </subcellularLocation>
</comment>
<dbReference type="InterPro" id="IPR038213">
    <property type="entry name" value="IFI6/IFI27-like_sf"/>
</dbReference>
<keyword evidence="8" id="KW-1185">Reference proteome</keyword>
<dbReference type="HOGENOM" id="CLU_1220300_0_0_1"/>
<dbReference type="PANTHER" id="PTHR16932:SF18">
    <property type="entry name" value="INTERFERON, ALPHA-INDUCIBLE PROTEIN 27-LIKE 2"/>
    <property type="match status" value="1"/>
</dbReference>